<feature type="region of interest" description="Disordered" evidence="1">
    <location>
        <begin position="61"/>
        <end position="84"/>
    </location>
</feature>
<dbReference type="OrthoDB" id="3194844at2"/>
<dbReference type="AlphaFoldDB" id="A0A511ABH4"/>
<comment type="caution">
    <text evidence="2">The sequence shown here is derived from an EMBL/GenBank/DDBJ whole genome shotgun (WGS) entry which is preliminary data.</text>
</comment>
<reference evidence="2 3" key="1">
    <citation type="submission" date="2019-07" db="EMBL/GenBank/DDBJ databases">
        <title>Whole genome shotgun sequence of Microbacterium aerolatum NBRC 103071.</title>
        <authorList>
            <person name="Hosoyama A."/>
            <person name="Uohara A."/>
            <person name="Ohji S."/>
            <person name="Ichikawa N."/>
        </authorList>
    </citation>
    <scope>NUCLEOTIDE SEQUENCE [LARGE SCALE GENOMIC DNA]</scope>
    <source>
        <strain evidence="2 3">NBRC 103071</strain>
    </source>
</reference>
<gene>
    <name evidence="2" type="ORF">MAE01_06850</name>
</gene>
<dbReference type="Proteomes" id="UP000321225">
    <property type="component" value="Unassembled WGS sequence"/>
</dbReference>
<keyword evidence="3" id="KW-1185">Reference proteome</keyword>
<accession>A0A511ABH4</accession>
<name>A0A511ABH4_9MICO</name>
<evidence type="ECO:0000256" key="1">
    <source>
        <dbReference type="SAM" id="MobiDB-lite"/>
    </source>
</evidence>
<organism evidence="2 3">
    <name type="scientific">Microbacterium aerolatum</name>
    <dbReference type="NCBI Taxonomy" id="153731"/>
    <lineage>
        <taxon>Bacteria</taxon>
        <taxon>Bacillati</taxon>
        <taxon>Actinomycetota</taxon>
        <taxon>Actinomycetes</taxon>
        <taxon>Micrococcales</taxon>
        <taxon>Microbacteriaceae</taxon>
        <taxon>Microbacterium</taxon>
    </lineage>
</organism>
<evidence type="ECO:0000313" key="3">
    <source>
        <dbReference type="Proteomes" id="UP000321225"/>
    </source>
</evidence>
<dbReference type="EMBL" id="BJUW01000002">
    <property type="protein sequence ID" value="GEK85509.1"/>
    <property type="molecule type" value="Genomic_DNA"/>
</dbReference>
<protein>
    <submittedName>
        <fullName evidence="2">Uncharacterized protein</fullName>
    </submittedName>
</protein>
<dbReference type="RefSeq" id="WP_147038144.1">
    <property type="nucleotide sequence ID" value="NZ_BJUW01000002.1"/>
</dbReference>
<sequence>MSKGIGDSVIRPLKNALDDMPIHVRQLAEMFRKHGQKQNRNTSAVQNLDSADVTHPLQTAWRSDTDWTPDGIVGTGKGDRPDPGDYLDGDYVRQHLDRFEGGATRFYRADNLDKYGPGNGGTTFVFPTSEIDDIIRQADGDPEALSPMLGLGDGFFGTRDNPVDVVRADFSPQQIADGNLRLPSGNEGGANPQWIPGGYLPDGIPEAVFDISDRSVGDFTPFYVE</sequence>
<evidence type="ECO:0000313" key="2">
    <source>
        <dbReference type="EMBL" id="GEK85509.1"/>
    </source>
</evidence>
<proteinExistence type="predicted"/>